<dbReference type="GO" id="GO:0015188">
    <property type="term" value="F:L-isoleucine transmembrane transporter activity"/>
    <property type="evidence" value="ECO:0007669"/>
    <property type="project" value="TreeGrafter"/>
</dbReference>
<feature type="transmembrane region" description="Helical" evidence="10">
    <location>
        <begin position="7"/>
        <end position="31"/>
    </location>
</feature>
<feature type="transmembrane region" description="Helical" evidence="10">
    <location>
        <begin position="51"/>
        <end position="74"/>
    </location>
</feature>
<dbReference type="PANTHER" id="PTHR11795:SF371">
    <property type="entry name" value="HIGH-AFFINITY BRANCHED-CHAIN AMINO ACID TRANSPORT SYSTEM PERMEASE PROTEIN LIVH"/>
    <property type="match status" value="1"/>
</dbReference>
<feature type="transmembrane region" description="Helical" evidence="10">
    <location>
        <begin position="136"/>
        <end position="161"/>
    </location>
</feature>
<accession>A0A2W5N3T4</accession>
<evidence type="ECO:0000313" key="12">
    <source>
        <dbReference type="Proteomes" id="UP000249185"/>
    </source>
</evidence>
<dbReference type="Pfam" id="PF02653">
    <property type="entry name" value="BPD_transp_2"/>
    <property type="match status" value="1"/>
</dbReference>
<evidence type="ECO:0000256" key="9">
    <source>
        <dbReference type="ARBA" id="ARBA00037998"/>
    </source>
</evidence>
<dbReference type="InterPro" id="IPR052157">
    <property type="entry name" value="BCAA_transport_permease"/>
</dbReference>
<reference evidence="11 12" key="1">
    <citation type="submission" date="2017-08" db="EMBL/GenBank/DDBJ databases">
        <title>Infants hospitalized years apart are colonized by the same room-sourced microbial strains.</title>
        <authorList>
            <person name="Brooks B."/>
            <person name="Olm M.R."/>
            <person name="Firek B.A."/>
            <person name="Baker R."/>
            <person name="Thomas B.C."/>
            <person name="Morowitz M.J."/>
            <person name="Banfield J.F."/>
        </authorList>
    </citation>
    <scope>NUCLEOTIDE SEQUENCE [LARGE SCALE GENOMIC DNA]</scope>
    <source>
        <strain evidence="11">S2_005_002_R2_34</strain>
    </source>
</reference>
<keyword evidence="8 10" id="KW-0472">Membrane</keyword>
<dbReference type="CDD" id="cd06582">
    <property type="entry name" value="TM_PBP1_LivH_like"/>
    <property type="match status" value="1"/>
</dbReference>
<keyword evidence="5 10" id="KW-0812">Transmembrane</keyword>
<comment type="caution">
    <text evidence="11">The sequence shown here is derived from an EMBL/GenBank/DDBJ whole genome shotgun (WGS) entry which is preliminary data.</text>
</comment>
<keyword evidence="4" id="KW-0997">Cell inner membrane</keyword>
<keyword evidence="6" id="KW-0029">Amino-acid transport</keyword>
<dbReference type="GO" id="GO:0005886">
    <property type="term" value="C:plasma membrane"/>
    <property type="evidence" value="ECO:0007669"/>
    <property type="project" value="UniProtKB-SubCell"/>
</dbReference>
<dbReference type="GO" id="GO:0042941">
    <property type="term" value="P:D-alanine transmembrane transport"/>
    <property type="evidence" value="ECO:0007669"/>
    <property type="project" value="TreeGrafter"/>
</dbReference>
<evidence type="ECO:0000313" key="11">
    <source>
        <dbReference type="EMBL" id="PZQ47298.1"/>
    </source>
</evidence>
<proteinExistence type="inferred from homology"/>
<dbReference type="GO" id="GO:1903806">
    <property type="term" value="P:L-isoleucine import across plasma membrane"/>
    <property type="evidence" value="ECO:0007669"/>
    <property type="project" value="TreeGrafter"/>
</dbReference>
<sequence>MTGLEYFFAQILNGLSAGSIYALIAVGYSMVFGVLQMHNFAHGDTLMFGTYVAMALMLVGVPAVAAIPIGMLLGGAMGFLIERIAFRPTRTAHRMVPTVSAIAVALIIRNTAQLIWGTTTEPFPLDIPVARAEIFGIGVTSTQVAVFGVALLLMLATDLFVRKTMIGKAMRAVQQDIDAAGYMGIPVNRTIAMVYVLGGLLGVAGGILFAINYNTVYLMMGFTVMMKAFVAAVIGGIGNIKGAFVGGLVLGVAEALAAAYFDTGYRDGIAMGLLILVLLIRPQGLFGRPIQVKV</sequence>
<dbReference type="InterPro" id="IPR001851">
    <property type="entry name" value="ABC_transp_permease"/>
</dbReference>
<feature type="transmembrane region" description="Helical" evidence="10">
    <location>
        <begin position="95"/>
        <end position="116"/>
    </location>
</feature>
<evidence type="ECO:0000256" key="3">
    <source>
        <dbReference type="ARBA" id="ARBA00022475"/>
    </source>
</evidence>
<comment type="subcellular location">
    <subcellularLocation>
        <location evidence="1">Cell membrane</location>
        <topology evidence="1">Multi-pass membrane protein</topology>
    </subcellularLocation>
</comment>
<evidence type="ECO:0000256" key="6">
    <source>
        <dbReference type="ARBA" id="ARBA00022970"/>
    </source>
</evidence>
<keyword evidence="7 10" id="KW-1133">Transmembrane helix</keyword>
<evidence type="ECO:0000256" key="10">
    <source>
        <dbReference type="SAM" id="Phobius"/>
    </source>
</evidence>
<evidence type="ECO:0000256" key="2">
    <source>
        <dbReference type="ARBA" id="ARBA00022448"/>
    </source>
</evidence>
<evidence type="ECO:0000256" key="1">
    <source>
        <dbReference type="ARBA" id="ARBA00004651"/>
    </source>
</evidence>
<evidence type="ECO:0000256" key="5">
    <source>
        <dbReference type="ARBA" id="ARBA00022692"/>
    </source>
</evidence>
<evidence type="ECO:0000256" key="8">
    <source>
        <dbReference type="ARBA" id="ARBA00023136"/>
    </source>
</evidence>
<dbReference type="AlphaFoldDB" id="A0A2W5N3T4"/>
<dbReference type="PANTHER" id="PTHR11795">
    <property type="entry name" value="BRANCHED-CHAIN AMINO ACID TRANSPORT SYSTEM PERMEASE PROTEIN LIVH"/>
    <property type="match status" value="1"/>
</dbReference>
<dbReference type="Proteomes" id="UP000249185">
    <property type="component" value="Unassembled WGS sequence"/>
</dbReference>
<name>A0A2W5N3T4_RHOSU</name>
<feature type="transmembrane region" description="Helical" evidence="10">
    <location>
        <begin position="192"/>
        <end position="211"/>
    </location>
</feature>
<dbReference type="EMBL" id="QFPW01000017">
    <property type="protein sequence ID" value="PZQ47298.1"/>
    <property type="molecule type" value="Genomic_DNA"/>
</dbReference>
<dbReference type="GO" id="GO:0015808">
    <property type="term" value="P:L-alanine transport"/>
    <property type="evidence" value="ECO:0007669"/>
    <property type="project" value="TreeGrafter"/>
</dbReference>
<dbReference type="GO" id="GO:0005304">
    <property type="term" value="F:L-valine transmembrane transporter activity"/>
    <property type="evidence" value="ECO:0007669"/>
    <property type="project" value="TreeGrafter"/>
</dbReference>
<protein>
    <submittedName>
        <fullName evidence="11">Branched-chain amino acid ABC transporter permease</fullName>
    </submittedName>
</protein>
<dbReference type="GO" id="GO:0015192">
    <property type="term" value="F:L-phenylalanine transmembrane transporter activity"/>
    <property type="evidence" value="ECO:0007669"/>
    <property type="project" value="TreeGrafter"/>
</dbReference>
<evidence type="ECO:0000256" key="4">
    <source>
        <dbReference type="ARBA" id="ARBA00022519"/>
    </source>
</evidence>
<organism evidence="11 12">
    <name type="scientific">Rhodovulum sulfidophilum</name>
    <name type="common">Rhodobacter sulfidophilus</name>
    <dbReference type="NCBI Taxonomy" id="35806"/>
    <lineage>
        <taxon>Bacteria</taxon>
        <taxon>Pseudomonadati</taxon>
        <taxon>Pseudomonadota</taxon>
        <taxon>Alphaproteobacteria</taxon>
        <taxon>Rhodobacterales</taxon>
        <taxon>Paracoccaceae</taxon>
        <taxon>Rhodovulum</taxon>
    </lineage>
</organism>
<comment type="similarity">
    <text evidence="9">Belongs to the binding-protein-dependent transport system permease family. LivHM subfamily.</text>
</comment>
<keyword evidence="2" id="KW-0813">Transport</keyword>
<evidence type="ECO:0000256" key="7">
    <source>
        <dbReference type="ARBA" id="ARBA00022989"/>
    </source>
</evidence>
<gene>
    <name evidence="11" type="ORF">DI556_17655</name>
</gene>
<dbReference type="GO" id="GO:0015190">
    <property type="term" value="F:L-leucine transmembrane transporter activity"/>
    <property type="evidence" value="ECO:0007669"/>
    <property type="project" value="TreeGrafter"/>
</dbReference>
<keyword evidence="3" id="KW-1003">Cell membrane</keyword>
<feature type="transmembrane region" description="Helical" evidence="10">
    <location>
        <begin position="268"/>
        <end position="286"/>
    </location>
</feature>